<feature type="transmembrane region" description="Helical" evidence="1">
    <location>
        <begin position="26"/>
        <end position="48"/>
    </location>
</feature>
<evidence type="ECO:0000313" key="2">
    <source>
        <dbReference type="EMBL" id="KAF2533051.1"/>
    </source>
</evidence>
<evidence type="ECO:0000256" key="1">
    <source>
        <dbReference type="SAM" id="Phobius"/>
    </source>
</evidence>
<keyword evidence="1" id="KW-0472">Membrane</keyword>
<keyword evidence="1" id="KW-0812">Transmembrane</keyword>
<comment type="caution">
    <text evidence="2">The sequence shown here is derived from an EMBL/GenBank/DDBJ whole genome shotgun (WGS) entry which is preliminary data.</text>
</comment>
<accession>A0A8S9FIF3</accession>
<name>A0A8S9FIF3_BRACR</name>
<organism evidence="2">
    <name type="scientific">Brassica cretica</name>
    <name type="common">Mustard</name>
    <dbReference type="NCBI Taxonomy" id="69181"/>
    <lineage>
        <taxon>Eukaryota</taxon>
        <taxon>Viridiplantae</taxon>
        <taxon>Streptophyta</taxon>
        <taxon>Embryophyta</taxon>
        <taxon>Tracheophyta</taxon>
        <taxon>Spermatophyta</taxon>
        <taxon>Magnoliopsida</taxon>
        <taxon>eudicotyledons</taxon>
        <taxon>Gunneridae</taxon>
        <taxon>Pentapetalae</taxon>
        <taxon>rosids</taxon>
        <taxon>malvids</taxon>
        <taxon>Brassicales</taxon>
        <taxon>Brassicaceae</taxon>
        <taxon>Brassiceae</taxon>
        <taxon>Brassica</taxon>
    </lineage>
</organism>
<reference evidence="2" key="1">
    <citation type="submission" date="2019-12" db="EMBL/GenBank/DDBJ databases">
        <title>Genome sequencing and annotation of Brassica cretica.</title>
        <authorList>
            <person name="Studholme D.J."/>
            <person name="Sarris P.F."/>
        </authorList>
    </citation>
    <scope>NUCLEOTIDE SEQUENCE</scope>
    <source>
        <strain evidence="2">PFS-102/07</strain>
        <tissue evidence="2">Leaf</tissue>
    </source>
</reference>
<protein>
    <submittedName>
        <fullName evidence="2">Uncharacterized protein</fullName>
    </submittedName>
</protein>
<dbReference type="EMBL" id="QGKY02002305">
    <property type="protein sequence ID" value="KAF2533051.1"/>
    <property type="molecule type" value="Genomic_DNA"/>
</dbReference>
<gene>
    <name evidence="2" type="ORF">F2Q70_00029989</name>
</gene>
<sequence>MGQRTTCDTGPGESSRFLLLRWRKSLCFVALLGWPAIGALTGGCSFGSGSRGRTLSWPEHQLVNSAPWDLGVIGDFCIGSFRVPQNDG</sequence>
<proteinExistence type="predicted"/>
<keyword evidence="1" id="KW-1133">Transmembrane helix</keyword>
<dbReference type="AlphaFoldDB" id="A0A8S9FIF3"/>